<comment type="similarity">
    <text evidence="14">Belongs to the TCTP family.</text>
</comment>
<dbReference type="STRING" id="6313.A0A158PCV1"/>
<dbReference type="FunFam" id="3.90.105.20:FF:000001">
    <property type="entry name" value="60S acidic ribosomal protein P0"/>
    <property type="match status" value="1"/>
</dbReference>
<dbReference type="PANTHER" id="PTHR45699">
    <property type="entry name" value="60S ACIDIC RIBOSOMAL PROTEIN P0"/>
    <property type="match status" value="1"/>
</dbReference>
<evidence type="ECO:0000256" key="14">
    <source>
        <dbReference type="PROSITE-ProRule" id="PRU01133"/>
    </source>
</evidence>
<proteinExistence type="inferred from homology"/>
<feature type="domain" description="TCTP" evidence="15">
    <location>
        <begin position="349"/>
        <end position="535"/>
    </location>
</feature>
<name>A0A158PCV1_ANGCA</name>
<dbReference type="InterPro" id="IPR043164">
    <property type="entry name" value="Ribosomal_uL10-like_insert_sf"/>
</dbReference>
<dbReference type="Pfam" id="PF00466">
    <property type="entry name" value="Ribosomal_L10"/>
    <property type="match status" value="1"/>
</dbReference>
<dbReference type="AlphaFoldDB" id="A0A158PCV1"/>
<evidence type="ECO:0000256" key="10">
    <source>
        <dbReference type="ARBA" id="ARBA00022980"/>
    </source>
</evidence>
<dbReference type="Pfam" id="PF00838">
    <property type="entry name" value="TCTP"/>
    <property type="match status" value="1"/>
</dbReference>
<dbReference type="WBParaSite" id="ACAC_0001314201-mRNA-1">
    <property type="protein sequence ID" value="ACAC_0001314201-mRNA-1"/>
    <property type="gene ID" value="ACAC_0001314201"/>
</dbReference>
<evidence type="ECO:0000256" key="3">
    <source>
        <dbReference type="ARBA" id="ARBA00004496"/>
    </source>
</evidence>
<evidence type="ECO:0000256" key="11">
    <source>
        <dbReference type="ARBA" id="ARBA00023274"/>
    </source>
</evidence>
<dbReference type="PANTHER" id="PTHR45699:SF3">
    <property type="entry name" value="LARGE RIBOSOMAL SUBUNIT PROTEIN UL10"/>
    <property type="match status" value="1"/>
</dbReference>
<comment type="function">
    <text evidence="1">Involved in calcium binding and microtubule stabilization.</text>
</comment>
<evidence type="ECO:0000313" key="16">
    <source>
        <dbReference type="Proteomes" id="UP000035642"/>
    </source>
</evidence>
<dbReference type="InterPro" id="IPR001790">
    <property type="entry name" value="Ribosomal_uL10"/>
</dbReference>
<evidence type="ECO:0000256" key="12">
    <source>
        <dbReference type="ARBA" id="ARBA00035202"/>
    </source>
</evidence>
<evidence type="ECO:0000313" key="17">
    <source>
        <dbReference type="WBParaSite" id="ACAC_0001314201-mRNA-1"/>
    </source>
</evidence>
<dbReference type="Gene3D" id="3.90.105.20">
    <property type="match status" value="1"/>
</dbReference>
<evidence type="ECO:0000259" key="15">
    <source>
        <dbReference type="PROSITE" id="PS51797"/>
    </source>
</evidence>
<keyword evidence="16" id="KW-1185">Reference proteome</keyword>
<dbReference type="PROSITE" id="PS51797">
    <property type="entry name" value="TCTP_3"/>
    <property type="match status" value="1"/>
</dbReference>
<dbReference type="GO" id="GO:0000027">
    <property type="term" value="P:ribosomal large subunit assembly"/>
    <property type="evidence" value="ECO:0007669"/>
    <property type="project" value="TreeGrafter"/>
</dbReference>
<dbReference type="CDD" id="cd05795">
    <property type="entry name" value="Ribosomal_P0_L10e"/>
    <property type="match status" value="1"/>
</dbReference>
<dbReference type="GO" id="GO:0022625">
    <property type="term" value="C:cytosolic large ribosomal subunit"/>
    <property type="evidence" value="ECO:0007669"/>
    <property type="project" value="TreeGrafter"/>
</dbReference>
<protein>
    <recommendedName>
        <fullName evidence="12">Large ribosomal subunit protein uL10</fullName>
    </recommendedName>
    <alternativeName>
        <fullName evidence="13">60S acidic ribosomal protein P0</fullName>
    </alternativeName>
    <alternativeName>
        <fullName evidence="6">Translationally-controlled tumor protein homolog</fullName>
    </alternativeName>
</protein>
<evidence type="ECO:0000256" key="4">
    <source>
        <dbReference type="ARBA" id="ARBA00008889"/>
    </source>
</evidence>
<dbReference type="InterPro" id="IPR011057">
    <property type="entry name" value="Mss4-like_sf"/>
</dbReference>
<dbReference type="PRINTS" id="PR01653">
    <property type="entry name" value="TCTPROTEIN"/>
</dbReference>
<dbReference type="FunFam" id="3.30.70.1730:FF:000002">
    <property type="entry name" value="60S acidic ribosomal protein P0"/>
    <property type="match status" value="1"/>
</dbReference>
<keyword evidence="10" id="KW-0689">Ribosomal protein</keyword>
<dbReference type="InterPro" id="IPR043141">
    <property type="entry name" value="Ribosomal_uL10-like_sf"/>
</dbReference>
<comment type="subcellular location">
    <subcellularLocation>
        <location evidence="3">Cytoplasm</location>
    </subcellularLocation>
</comment>
<dbReference type="Gene3D" id="2.170.150.10">
    <property type="entry name" value="Metal Binding Protein, Guanine Nucleotide Exchange Factor, Chain A"/>
    <property type="match status" value="1"/>
</dbReference>
<accession>A0A158PCV1</accession>
<dbReference type="GO" id="GO:0003735">
    <property type="term" value="F:structural constituent of ribosome"/>
    <property type="evidence" value="ECO:0007669"/>
    <property type="project" value="TreeGrafter"/>
</dbReference>
<dbReference type="GO" id="GO:0002181">
    <property type="term" value="P:cytoplasmic translation"/>
    <property type="evidence" value="ECO:0007669"/>
    <property type="project" value="TreeGrafter"/>
</dbReference>
<evidence type="ECO:0000256" key="13">
    <source>
        <dbReference type="ARBA" id="ARBA00035444"/>
    </source>
</evidence>
<dbReference type="InterPro" id="IPR040637">
    <property type="entry name" value="Ribosomal_uL10-like_insert"/>
</dbReference>
<evidence type="ECO:0000256" key="9">
    <source>
        <dbReference type="ARBA" id="ARBA00022837"/>
    </source>
</evidence>
<evidence type="ECO:0000256" key="8">
    <source>
        <dbReference type="ARBA" id="ARBA00022553"/>
    </source>
</evidence>
<keyword evidence="9" id="KW-0106">Calcium</keyword>
<dbReference type="InterPro" id="IPR050323">
    <property type="entry name" value="Ribosomal_protein_uL10"/>
</dbReference>
<keyword evidence="11" id="KW-0687">Ribonucleoprotein</keyword>
<evidence type="ECO:0000256" key="1">
    <source>
        <dbReference type="ARBA" id="ARBA00002114"/>
    </source>
</evidence>
<dbReference type="Gene3D" id="3.30.70.1730">
    <property type="match status" value="1"/>
</dbReference>
<evidence type="ECO:0000256" key="6">
    <source>
        <dbReference type="ARBA" id="ARBA00014759"/>
    </source>
</evidence>
<dbReference type="SUPFAM" id="SSF160369">
    <property type="entry name" value="Ribosomal protein L10-like"/>
    <property type="match status" value="1"/>
</dbReference>
<dbReference type="GO" id="GO:0070180">
    <property type="term" value="F:large ribosomal subunit rRNA binding"/>
    <property type="evidence" value="ECO:0007669"/>
    <property type="project" value="TreeGrafter"/>
</dbReference>
<keyword evidence="8" id="KW-0597">Phosphoprotein</keyword>
<sequence>MVREDRTSWKANYFVKLIELFDQYGKCFLVGVDNVGSKQMQEIRQAMRGHAVILMGKNTMIRKAIRGHLAKNPSLEKLLPHIVQNVGFVFTDGDLGEIRKKLLENRRGAPAKAGAIAPCDVKLPPQNTGMGPEKTSFFQALQIPTKIARGTIEILNEVHLIKEGEKVGASEAALLNMLGVTPFSYGLVVVQVYDNGTVYSPEILDMTTEELRRRFMTGVRNVAAVSLGIKYPTLASVPHLLAKGVQNMLGIAAATDVNFKEAAQLKEFLADPSKFTAVSAPASAAVAPAAVSVEPTKEEAKEESDEDLGFGFSGNLGNFCYHADLQRCIHRWDAVIIGTFCAKDSLACRQQCRCLLHGESNRDDELSSDSFPMKLVDDLIYEFKGKHVVRKEGEIMLPGANPSAEEDEEGENESEEHVERGIDIVLNHKLVEMNCYEDQATFKSYVKSFMKKVVDHMEKNGKSKEEVDTFKKKIQAWVVSLLDKKRWKNLQFFIGERMADGAGEGQVAIVEYRDINEEEVPTLMLIKEAIVSEKI</sequence>
<comment type="similarity">
    <text evidence="4">Belongs to the universal ribosomal protein uL10 family.</text>
</comment>
<dbReference type="InterPro" id="IPR018105">
    <property type="entry name" value="Translational_control_tumour_p"/>
</dbReference>
<dbReference type="InterPro" id="IPR034737">
    <property type="entry name" value="TCTP"/>
</dbReference>
<dbReference type="FunFam" id="2.170.150.10:FF:000010">
    <property type="entry name" value="Translationally-controlled tumor protein homolog"/>
    <property type="match status" value="1"/>
</dbReference>
<dbReference type="Pfam" id="PF00428">
    <property type="entry name" value="Ribosomal_60s"/>
    <property type="match status" value="1"/>
</dbReference>
<reference evidence="17" key="2">
    <citation type="submission" date="2016-04" db="UniProtKB">
        <authorList>
            <consortium name="WormBaseParasite"/>
        </authorList>
    </citation>
    <scope>IDENTIFICATION</scope>
</reference>
<dbReference type="Pfam" id="PF17777">
    <property type="entry name" value="RL10P_insert"/>
    <property type="match status" value="1"/>
</dbReference>
<evidence type="ECO:0000256" key="5">
    <source>
        <dbReference type="ARBA" id="ARBA00011521"/>
    </source>
</evidence>
<organism evidence="16 17">
    <name type="scientific">Angiostrongylus cantonensis</name>
    <name type="common">Rat lungworm</name>
    <dbReference type="NCBI Taxonomy" id="6313"/>
    <lineage>
        <taxon>Eukaryota</taxon>
        <taxon>Metazoa</taxon>
        <taxon>Ecdysozoa</taxon>
        <taxon>Nematoda</taxon>
        <taxon>Chromadorea</taxon>
        <taxon>Rhabditida</taxon>
        <taxon>Rhabditina</taxon>
        <taxon>Rhabditomorpha</taxon>
        <taxon>Strongyloidea</taxon>
        <taxon>Metastrongylidae</taxon>
        <taxon>Angiostrongylus</taxon>
    </lineage>
</organism>
<dbReference type="InterPro" id="IPR011323">
    <property type="entry name" value="Mss4/transl-control_tumour"/>
</dbReference>
<reference evidence="16" key="1">
    <citation type="submission" date="2012-09" db="EMBL/GenBank/DDBJ databases">
        <authorList>
            <person name="Martin A.A."/>
        </authorList>
    </citation>
    <scope>NUCLEOTIDE SEQUENCE</scope>
</reference>
<dbReference type="SUPFAM" id="SSF51316">
    <property type="entry name" value="Mss4-like"/>
    <property type="match status" value="1"/>
</dbReference>
<evidence type="ECO:0000256" key="2">
    <source>
        <dbReference type="ARBA" id="ARBA00002200"/>
    </source>
</evidence>
<comment type="subunit">
    <text evidence="5">P0 forms a pentameric complex by interaction with dimers of P1 and P2.</text>
</comment>
<keyword evidence="7" id="KW-0963">Cytoplasm</keyword>
<evidence type="ECO:0000256" key="7">
    <source>
        <dbReference type="ARBA" id="ARBA00022490"/>
    </source>
</evidence>
<dbReference type="Proteomes" id="UP000035642">
    <property type="component" value="Unassembled WGS sequence"/>
</dbReference>
<comment type="function">
    <text evidence="2">Ribosomal protein P0 is the functional equivalent of E.coli protein L10.</text>
</comment>